<dbReference type="Proteomes" id="UP000187203">
    <property type="component" value="Unassembled WGS sequence"/>
</dbReference>
<accession>A0A1R3FYW1</accession>
<comment type="caution">
    <text evidence="1">The sequence shown here is derived from an EMBL/GenBank/DDBJ whole genome shotgun (WGS) entry which is preliminary data.</text>
</comment>
<sequence length="190" mass="21354">MRAREVIERVAFSVVCRSSRGKIPFLSVEFSVFSCVLVCKGEGRMGVCSVFFLSRECERTENDDPGIFLLSWSRAKPERSREYEVVPSPREMGVAVGEGSGWIESPVELARSSAKWPCNLDLLSTPNFPFLFVYNRLFWSCVLGEVLENICTVKRPLGNEAQGIARISSIFSLGKRCCNVERSHSPFLTK</sequence>
<reference evidence="2" key="1">
    <citation type="submission" date="2013-09" db="EMBL/GenBank/DDBJ databases">
        <title>Corchorus olitorius genome sequencing.</title>
        <authorList>
            <person name="Alam M."/>
            <person name="Haque M.S."/>
            <person name="Islam M.S."/>
            <person name="Emdad E.M."/>
            <person name="Islam M.M."/>
            <person name="Ahmed B."/>
            <person name="Halim A."/>
            <person name="Hossen Q.M.M."/>
            <person name="Hossain M.Z."/>
            <person name="Ahmed R."/>
            <person name="Khan M.M."/>
            <person name="Islam R."/>
            <person name="Rashid M.M."/>
            <person name="Khan S.A."/>
            <person name="Rahman M.S."/>
            <person name="Alam M."/>
            <person name="Yahiya A.S."/>
            <person name="Khan M.S."/>
            <person name="Azam M.S."/>
            <person name="Haque T."/>
            <person name="Lashkar M.Z.H."/>
            <person name="Akhand A.I."/>
            <person name="Morshed G."/>
            <person name="Roy S."/>
            <person name="Uddin K.S."/>
            <person name="Rabeya T."/>
            <person name="Hossain A.S."/>
            <person name="Chowdhury A."/>
            <person name="Snigdha A.R."/>
            <person name="Mortoza M.S."/>
            <person name="Matin S.A."/>
            <person name="Hoque S.M.E."/>
            <person name="Islam M.K."/>
            <person name="Roy D.K."/>
            <person name="Haider R."/>
            <person name="Moosa M.M."/>
            <person name="Elias S.M."/>
            <person name="Hasan A.M."/>
            <person name="Jahan S."/>
            <person name="Shafiuddin M."/>
            <person name="Mahmood N."/>
            <person name="Shommy N.S."/>
        </authorList>
    </citation>
    <scope>NUCLEOTIDE SEQUENCE [LARGE SCALE GENOMIC DNA]</scope>
    <source>
        <strain evidence="2">cv. O-4</strain>
    </source>
</reference>
<gene>
    <name evidence="1" type="ORF">COLO4_37844</name>
</gene>
<dbReference type="EMBL" id="AWUE01024345">
    <property type="protein sequence ID" value="OMO51011.1"/>
    <property type="molecule type" value="Genomic_DNA"/>
</dbReference>
<proteinExistence type="predicted"/>
<organism evidence="1 2">
    <name type="scientific">Corchorus olitorius</name>
    <dbReference type="NCBI Taxonomy" id="93759"/>
    <lineage>
        <taxon>Eukaryota</taxon>
        <taxon>Viridiplantae</taxon>
        <taxon>Streptophyta</taxon>
        <taxon>Embryophyta</taxon>
        <taxon>Tracheophyta</taxon>
        <taxon>Spermatophyta</taxon>
        <taxon>Magnoliopsida</taxon>
        <taxon>eudicotyledons</taxon>
        <taxon>Gunneridae</taxon>
        <taxon>Pentapetalae</taxon>
        <taxon>rosids</taxon>
        <taxon>malvids</taxon>
        <taxon>Malvales</taxon>
        <taxon>Malvaceae</taxon>
        <taxon>Grewioideae</taxon>
        <taxon>Apeibeae</taxon>
        <taxon>Corchorus</taxon>
    </lineage>
</organism>
<evidence type="ECO:0000313" key="1">
    <source>
        <dbReference type="EMBL" id="OMO51011.1"/>
    </source>
</evidence>
<evidence type="ECO:0000313" key="2">
    <source>
        <dbReference type="Proteomes" id="UP000187203"/>
    </source>
</evidence>
<keyword evidence="2" id="KW-1185">Reference proteome</keyword>
<dbReference type="AlphaFoldDB" id="A0A1R3FYW1"/>
<name>A0A1R3FYW1_9ROSI</name>
<protein>
    <submittedName>
        <fullName evidence="1">Uncharacterized protein</fullName>
    </submittedName>
</protein>